<dbReference type="EMBL" id="NCVQ01000634">
    <property type="protein sequence ID" value="PWZ04249.1"/>
    <property type="molecule type" value="Genomic_DNA"/>
</dbReference>
<evidence type="ECO:0000256" key="1">
    <source>
        <dbReference type="SAM" id="MobiDB-lite"/>
    </source>
</evidence>
<organism evidence="3 4">
    <name type="scientific">Zea mays</name>
    <name type="common">Maize</name>
    <dbReference type="NCBI Taxonomy" id="4577"/>
    <lineage>
        <taxon>Eukaryota</taxon>
        <taxon>Viridiplantae</taxon>
        <taxon>Streptophyta</taxon>
        <taxon>Embryophyta</taxon>
        <taxon>Tracheophyta</taxon>
        <taxon>Spermatophyta</taxon>
        <taxon>Magnoliopsida</taxon>
        <taxon>Liliopsida</taxon>
        <taxon>Poales</taxon>
        <taxon>Poaceae</taxon>
        <taxon>PACMAD clade</taxon>
        <taxon>Panicoideae</taxon>
        <taxon>Andropogonodae</taxon>
        <taxon>Andropogoneae</taxon>
        <taxon>Tripsacinae</taxon>
        <taxon>Zea</taxon>
    </lineage>
</organism>
<proteinExistence type="predicted"/>
<accession>A0A3L6D6T8</accession>
<sequence>MIYSNGYPKFTQTQTRICGYPKLRVPESSGTSMGSTAGNPKSKKPKKPDPKFRVNPNAQSYCRLLAKLLCSICCLLAFYSAPAACLVAWLWLVGLVARVVALAALLLAVSACFVACYLQI</sequence>
<name>A0A3L6D6T8_MAIZE</name>
<gene>
    <name evidence="3" type="ORF">Zm00014a_027293</name>
</gene>
<evidence type="ECO:0000256" key="2">
    <source>
        <dbReference type="SAM" id="Phobius"/>
    </source>
</evidence>
<keyword evidence="2" id="KW-1133">Transmembrane helix</keyword>
<keyword evidence="2" id="KW-0472">Membrane</keyword>
<keyword evidence="2" id="KW-0812">Transmembrane</keyword>
<dbReference type="Proteomes" id="UP000251960">
    <property type="component" value="Unassembled WGS sequence"/>
</dbReference>
<dbReference type="AlphaFoldDB" id="A0A3L6D6T8"/>
<evidence type="ECO:0008006" key="5">
    <source>
        <dbReference type="Google" id="ProtNLM"/>
    </source>
</evidence>
<feature type="compositionally biased region" description="Polar residues" evidence="1">
    <location>
        <begin position="28"/>
        <end position="39"/>
    </location>
</feature>
<protein>
    <recommendedName>
        <fullName evidence="5">Transmembrane protein</fullName>
    </recommendedName>
</protein>
<feature type="transmembrane region" description="Helical" evidence="2">
    <location>
        <begin position="99"/>
        <end position="118"/>
    </location>
</feature>
<evidence type="ECO:0000313" key="3">
    <source>
        <dbReference type="EMBL" id="PWZ04249.1"/>
    </source>
</evidence>
<reference evidence="3 4" key="1">
    <citation type="journal article" date="2018" name="Nat. Genet.">
        <title>Extensive intraspecific gene order and gene structural variations between Mo17 and other maize genomes.</title>
        <authorList>
            <person name="Sun S."/>
            <person name="Zhou Y."/>
            <person name="Chen J."/>
            <person name="Shi J."/>
            <person name="Zhao H."/>
            <person name="Zhao H."/>
            <person name="Song W."/>
            <person name="Zhang M."/>
            <person name="Cui Y."/>
            <person name="Dong X."/>
            <person name="Liu H."/>
            <person name="Ma X."/>
            <person name="Jiao Y."/>
            <person name="Wang B."/>
            <person name="Wei X."/>
            <person name="Stein J.C."/>
            <person name="Glaubitz J.C."/>
            <person name="Lu F."/>
            <person name="Yu G."/>
            <person name="Liang C."/>
            <person name="Fengler K."/>
            <person name="Li B."/>
            <person name="Rafalski A."/>
            <person name="Schnable P.S."/>
            <person name="Ware D.H."/>
            <person name="Buckler E.S."/>
            <person name="Lai J."/>
        </authorList>
    </citation>
    <scope>NUCLEOTIDE SEQUENCE [LARGE SCALE GENOMIC DNA]</scope>
    <source>
        <strain evidence="4">cv. Missouri 17</strain>
        <tissue evidence="3">Seedling</tissue>
    </source>
</reference>
<feature type="transmembrane region" description="Helical" evidence="2">
    <location>
        <begin position="68"/>
        <end position="93"/>
    </location>
</feature>
<feature type="region of interest" description="Disordered" evidence="1">
    <location>
        <begin position="24"/>
        <end position="52"/>
    </location>
</feature>
<evidence type="ECO:0000313" key="4">
    <source>
        <dbReference type="Proteomes" id="UP000251960"/>
    </source>
</evidence>
<comment type="caution">
    <text evidence="3">The sequence shown here is derived from an EMBL/GenBank/DDBJ whole genome shotgun (WGS) entry which is preliminary data.</text>
</comment>